<accession>A0ABR1HW85</accession>
<evidence type="ECO:0000313" key="2">
    <source>
        <dbReference type="Proteomes" id="UP001498421"/>
    </source>
</evidence>
<dbReference type="Proteomes" id="UP001498421">
    <property type="component" value="Unassembled WGS sequence"/>
</dbReference>
<organism evidence="1 2">
    <name type="scientific">Neonectria magnoliae</name>
    <dbReference type="NCBI Taxonomy" id="2732573"/>
    <lineage>
        <taxon>Eukaryota</taxon>
        <taxon>Fungi</taxon>
        <taxon>Dikarya</taxon>
        <taxon>Ascomycota</taxon>
        <taxon>Pezizomycotina</taxon>
        <taxon>Sordariomycetes</taxon>
        <taxon>Hypocreomycetidae</taxon>
        <taxon>Hypocreales</taxon>
        <taxon>Nectriaceae</taxon>
        <taxon>Neonectria</taxon>
    </lineage>
</organism>
<comment type="caution">
    <text evidence="1">The sequence shown here is derived from an EMBL/GenBank/DDBJ whole genome shotgun (WGS) entry which is preliminary data.</text>
</comment>
<dbReference type="EMBL" id="JAZAVK010000084">
    <property type="protein sequence ID" value="KAK7425301.1"/>
    <property type="molecule type" value="Genomic_DNA"/>
</dbReference>
<keyword evidence="2" id="KW-1185">Reference proteome</keyword>
<reference evidence="1 2" key="1">
    <citation type="journal article" date="2025" name="Microbiol. Resour. Announc.">
        <title>Draft genome sequences for Neonectria magnoliae and Neonectria punicea, canker pathogens of Liriodendron tulipifera and Acer saccharum in West Virginia.</title>
        <authorList>
            <person name="Petronek H.M."/>
            <person name="Kasson M.T."/>
            <person name="Metheny A.M."/>
            <person name="Stauder C.M."/>
            <person name="Lovett B."/>
            <person name="Lynch S.C."/>
            <person name="Garnas J.R."/>
            <person name="Kasson L.R."/>
            <person name="Stajich J.E."/>
        </authorList>
    </citation>
    <scope>NUCLEOTIDE SEQUENCE [LARGE SCALE GENOMIC DNA]</scope>
    <source>
        <strain evidence="1 2">NRRL 64651</strain>
    </source>
</reference>
<name>A0ABR1HW85_9HYPO</name>
<sequence>MRTYETRRDDLVPSPLPCSPRGLDEAYKPIRRLDNTALAFYTVRMAAIVGSRAGTVVFERGGLKVYAAPWQYAFCRKLNRLCDTDPRPYDLTDAVVYLHECFREGVRETVGIRRVRQWCQHFNKIMTDEVLRRVDEAYEAYGRRAIDWHT</sequence>
<evidence type="ECO:0000313" key="1">
    <source>
        <dbReference type="EMBL" id="KAK7425301.1"/>
    </source>
</evidence>
<proteinExistence type="predicted"/>
<protein>
    <submittedName>
        <fullName evidence="1">Uncharacterized protein</fullName>
    </submittedName>
</protein>
<gene>
    <name evidence="1" type="ORF">QQZ08_008198</name>
</gene>